<feature type="transmembrane region" description="Helical" evidence="2">
    <location>
        <begin position="27"/>
        <end position="46"/>
    </location>
</feature>
<keyword evidence="2" id="KW-0472">Membrane</keyword>
<dbReference type="Pfam" id="PF11350">
    <property type="entry name" value="DUF3152"/>
    <property type="match status" value="1"/>
</dbReference>
<evidence type="ECO:0000313" key="4">
    <source>
        <dbReference type="EMBL" id="SFW86029.1"/>
    </source>
</evidence>
<evidence type="ECO:0000256" key="1">
    <source>
        <dbReference type="SAM" id="MobiDB-lite"/>
    </source>
</evidence>
<dbReference type="Proteomes" id="UP000182740">
    <property type="component" value="Unassembled WGS sequence"/>
</dbReference>
<dbReference type="EMBL" id="FPJG01000006">
    <property type="protein sequence ID" value="SFW86029.1"/>
    <property type="molecule type" value="Genomic_DNA"/>
</dbReference>
<evidence type="ECO:0000256" key="2">
    <source>
        <dbReference type="SAM" id="Phobius"/>
    </source>
</evidence>
<sequence length="281" mass="29787">MLLEVPKPKTEPEHEPERETPAQPVPWWPPAVLVFAVALAVTLLLLPRAAEPRRLAGAAQPMPLTSAPTTTAKKPAPAELPDGGPVTPAGAGTWRVQPGPQTLAGTGGKEVTYTIEVEDGVDAPGFAGQVDAILADPRGWIGRGEVRFRRETSADAEPQVRISLTTPATSRRLCGFAIPYDSSCHLTHRIVVNLARWVRGAHSFDGDLTGYRAYAVNHEMGHELGFGHVGCPAPGAPAPVMMQQTFGLSNSYLADLNRAEPGAATRVPADGAVCRPNPWVG</sequence>
<dbReference type="STRING" id="546364.SAMN04489730_6287"/>
<evidence type="ECO:0000259" key="3">
    <source>
        <dbReference type="Pfam" id="PF11350"/>
    </source>
</evidence>
<feature type="region of interest" description="Disordered" evidence="1">
    <location>
        <begin position="1"/>
        <end position="23"/>
    </location>
</feature>
<dbReference type="RefSeq" id="WP_084743043.1">
    <property type="nucleotide sequence ID" value="NZ_FPJG01000006.1"/>
</dbReference>
<gene>
    <name evidence="4" type="ORF">SAMN04489730_6287</name>
</gene>
<dbReference type="SUPFAM" id="SSF55486">
    <property type="entry name" value="Metalloproteases ('zincins'), catalytic domain"/>
    <property type="match status" value="1"/>
</dbReference>
<proteinExistence type="predicted"/>
<dbReference type="AlphaFoldDB" id="A0A1K1SQ82"/>
<keyword evidence="5" id="KW-1185">Reference proteome</keyword>
<feature type="compositionally biased region" description="Low complexity" evidence="1">
    <location>
        <begin position="57"/>
        <end position="77"/>
    </location>
</feature>
<keyword evidence="2" id="KW-1133">Transmembrane helix</keyword>
<keyword evidence="2" id="KW-0812">Transmembrane</keyword>
<evidence type="ECO:0000313" key="5">
    <source>
        <dbReference type="Proteomes" id="UP000182740"/>
    </source>
</evidence>
<feature type="compositionally biased region" description="Basic and acidic residues" evidence="1">
    <location>
        <begin position="1"/>
        <end position="20"/>
    </location>
</feature>
<accession>A0A1K1SQ82</accession>
<organism evidence="4 5">
    <name type="scientific">Amycolatopsis australiensis</name>
    <dbReference type="NCBI Taxonomy" id="546364"/>
    <lineage>
        <taxon>Bacteria</taxon>
        <taxon>Bacillati</taxon>
        <taxon>Actinomycetota</taxon>
        <taxon>Actinomycetes</taxon>
        <taxon>Pseudonocardiales</taxon>
        <taxon>Pseudonocardiaceae</taxon>
        <taxon>Amycolatopsis</taxon>
    </lineage>
</organism>
<dbReference type="OrthoDB" id="9779865at2"/>
<reference evidence="5" key="1">
    <citation type="submission" date="2016-11" db="EMBL/GenBank/DDBJ databases">
        <authorList>
            <person name="Varghese N."/>
            <person name="Submissions S."/>
        </authorList>
    </citation>
    <scope>NUCLEOTIDE SEQUENCE [LARGE SCALE GENOMIC DNA]</scope>
    <source>
        <strain evidence="5">DSM 44671</strain>
    </source>
</reference>
<feature type="region of interest" description="Disordered" evidence="1">
    <location>
        <begin position="57"/>
        <end position="84"/>
    </location>
</feature>
<dbReference type="InterPro" id="IPR022603">
    <property type="entry name" value="DUF3152"/>
</dbReference>
<protein>
    <recommendedName>
        <fullName evidence="3">DUF3152 domain-containing protein</fullName>
    </recommendedName>
</protein>
<name>A0A1K1SQ82_9PSEU</name>
<feature type="domain" description="DUF3152" evidence="3">
    <location>
        <begin position="80"/>
        <end position="280"/>
    </location>
</feature>